<dbReference type="STRING" id="279824.SAMN03080617_01772"/>
<organism evidence="1 2">
    <name type="scientific">Algoriphagus alkaliphilus</name>
    <dbReference type="NCBI Taxonomy" id="279824"/>
    <lineage>
        <taxon>Bacteria</taxon>
        <taxon>Pseudomonadati</taxon>
        <taxon>Bacteroidota</taxon>
        <taxon>Cytophagia</taxon>
        <taxon>Cytophagales</taxon>
        <taxon>Cyclobacteriaceae</taxon>
        <taxon>Algoriphagus</taxon>
    </lineage>
</organism>
<proteinExistence type="predicted"/>
<gene>
    <name evidence="1" type="ORF">SAMN03080617_01772</name>
</gene>
<dbReference type="EMBL" id="FMXE01000010">
    <property type="protein sequence ID" value="SDA69621.1"/>
    <property type="molecule type" value="Genomic_DNA"/>
</dbReference>
<dbReference type="Proteomes" id="UP000198756">
    <property type="component" value="Unassembled WGS sequence"/>
</dbReference>
<accession>A0A1G5XGR7</accession>
<sequence length="103" mass="12477">MYFIKYFFKYISIFTYFYSTYFIFDEKTNLHHNQNRYLGSELDLVYFRTIAKNIKLNAGYSQFFETESMASVKGGIQPAKTQNWAWIQLIVTPNLFKHIWKEE</sequence>
<protein>
    <recommendedName>
        <fullName evidence="3">Alginate export</fullName>
    </recommendedName>
</protein>
<reference evidence="2" key="1">
    <citation type="submission" date="2016-10" db="EMBL/GenBank/DDBJ databases">
        <authorList>
            <person name="Varghese N."/>
            <person name="Submissions S."/>
        </authorList>
    </citation>
    <scope>NUCLEOTIDE SEQUENCE [LARGE SCALE GENOMIC DNA]</scope>
    <source>
        <strain evidence="2">DSM 22703</strain>
    </source>
</reference>
<evidence type="ECO:0000313" key="1">
    <source>
        <dbReference type="EMBL" id="SDA69621.1"/>
    </source>
</evidence>
<name>A0A1G5XGR7_9BACT</name>
<evidence type="ECO:0000313" key="2">
    <source>
        <dbReference type="Proteomes" id="UP000198756"/>
    </source>
</evidence>
<dbReference type="AlphaFoldDB" id="A0A1G5XGR7"/>
<evidence type="ECO:0008006" key="3">
    <source>
        <dbReference type="Google" id="ProtNLM"/>
    </source>
</evidence>
<keyword evidence="2" id="KW-1185">Reference proteome</keyword>